<dbReference type="AlphaFoldDB" id="A0ABD2Q9A0"/>
<keyword evidence="3" id="KW-1185">Reference proteome</keyword>
<name>A0ABD2Q9A0_9PLAT</name>
<organism evidence="2 3">
    <name type="scientific">Cichlidogyrus casuarinus</name>
    <dbReference type="NCBI Taxonomy" id="1844966"/>
    <lineage>
        <taxon>Eukaryota</taxon>
        <taxon>Metazoa</taxon>
        <taxon>Spiralia</taxon>
        <taxon>Lophotrochozoa</taxon>
        <taxon>Platyhelminthes</taxon>
        <taxon>Monogenea</taxon>
        <taxon>Monopisthocotylea</taxon>
        <taxon>Dactylogyridea</taxon>
        <taxon>Ancyrocephalidae</taxon>
        <taxon>Cichlidogyrus</taxon>
    </lineage>
</organism>
<accession>A0ABD2Q9A0</accession>
<feature type="signal peptide" evidence="1">
    <location>
        <begin position="1"/>
        <end position="24"/>
    </location>
</feature>
<evidence type="ECO:0000313" key="3">
    <source>
        <dbReference type="Proteomes" id="UP001626550"/>
    </source>
</evidence>
<dbReference type="Proteomes" id="UP001626550">
    <property type="component" value="Unassembled WGS sequence"/>
</dbReference>
<comment type="caution">
    <text evidence="2">The sequence shown here is derived from an EMBL/GenBank/DDBJ whole genome shotgun (WGS) entry which is preliminary data.</text>
</comment>
<sequence length="351" mass="39949">MFAHHSLVERTVLLVCVAFLCAQADKDKPRLFDWLPVDNWELKKLLFLAALIQDLETCPTYCNTPRCYIMHFIPPVYVYPASKDRRSNKLLPFDWSVASVEDSVAQPPAINTWFNFKKERSLDDNEVLSLVNRQIAGFPNSVAQAAPEQPGRSYDVYVGEAQSTPAGVASQNQQVEYQRVPATAYPMIQQMLFDAYSPPIQLQQEATLFPPPPPPPPPAPPSQPVIQQVPQTSYYYNPPLQVATPVTTGPLQLQHQQRVPAERDQYFYVQQDQDTYRPPPPVETFDNFARRHLYECDDQSMQPNFTLPSGPSVQQQSINTQPPCTHNGNNCKCVQCYSPTKYRRPIYLSKM</sequence>
<reference evidence="2 3" key="1">
    <citation type="submission" date="2024-11" db="EMBL/GenBank/DDBJ databases">
        <title>Adaptive evolution of stress response genes in parasites aligns with host niche diversity.</title>
        <authorList>
            <person name="Hahn C."/>
            <person name="Resl P."/>
        </authorList>
    </citation>
    <scope>NUCLEOTIDE SEQUENCE [LARGE SCALE GENOMIC DNA]</scope>
    <source>
        <strain evidence="2">EGGRZ-B1_66</strain>
        <tissue evidence="2">Body</tissue>
    </source>
</reference>
<dbReference type="EMBL" id="JBJKFK010000626">
    <property type="protein sequence ID" value="KAL3315988.1"/>
    <property type="molecule type" value="Genomic_DNA"/>
</dbReference>
<feature type="chain" id="PRO_5044858254" evidence="1">
    <location>
        <begin position="25"/>
        <end position="351"/>
    </location>
</feature>
<evidence type="ECO:0000313" key="2">
    <source>
        <dbReference type="EMBL" id="KAL3315988.1"/>
    </source>
</evidence>
<keyword evidence="1" id="KW-0732">Signal</keyword>
<proteinExistence type="predicted"/>
<protein>
    <submittedName>
        <fullName evidence="2">Uncharacterized protein</fullName>
    </submittedName>
</protein>
<evidence type="ECO:0000256" key="1">
    <source>
        <dbReference type="SAM" id="SignalP"/>
    </source>
</evidence>
<gene>
    <name evidence="2" type="ORF">Ciccas_005375</name>
</gene>